<keyword evidence="1" id="KW-0805">Transcription regulation</keyword>
<dbReference type="InterPro" id="IPR036390">
    <property type="entry name" value="WH_DNA-bd_sf"/>
</dbReference>
<dbReference type="SUPFAM" id="SSF46785">
    <property type="entry name" value="Winged helix' DNA-binding domain"/>
    <property type="match status" value="1"/>
</dbReference>
<evidence type="ECO:0000256" key="3">
    <source>
        <dbReference type="ARBA" id="ARBA00023163"/>
    </source>
</evidence>
<dbReference type="Pfam" id="PF01614">
    <property type="entry name" value="IclR_C"/>
    <property type="match status" value="1"/>
</dbReference>
<feature type="compositionally biased region" description="Basic residues" evidence="4">
    <location>
        <begin position="12"/>
        <end position="21"/>
    </location>
</feature>
<dbReference type="InterPro" id="IPR005471">
    <property type="entry name" value="Tscrpt_reg_IclR_N"/>
</dbReference>
<evidence type="ECO:0000313" key="6">
    <source>
        <dbReference type="EMBL" id="MDO6414704.1"/>
    </source>
</evidence>
<evidence type="ECO:0000256" key="2">
    <source>
        <dbReference type="ARBA" id="ARBA00023125"/>
    </source>
</evidence>
<dbReference type="PANTHER" id="PTHR30136:SF24">
    <property type="entry name" value="HTH-TYPE TRANSCRIPTIONAL REPRESSOR ALLR"/>
    <property type="match status" value="1"/>
</dbReference>
<accession>A0ABT8YAG6</accession>
<dbReference type="SUPFAM" id="SSF55781">
    <property type="entry name" value="GAF domain-like"/>
    <property type="match status" value="1"/>
</dbReference>
<dbReference type="InterPro" id="IPR014757">
    <property type="entry name" value="Tscrpt_reg_IclR_C"/>
</dbReference>
<dbReference type="Proteomes" id="UP001169764">
    <property type="component" value="Unassembled WGS sequence"/>
</dbReference>
<feature type="domain" description="IclR-ED" evidence="5">
    <location>
        <begin position="82"/>
        <end position="258"/>
    </location>
</feature>
<dbReference type="InterPro" id="IPR029016">
    <property type="entry name" value="GAF-like_dom_sf"/>
</dbReference>
<evidence type="ECO:0000313" key="7">
    <source>
        <dbReference type="Proteomes" id="UP001169764"/>
    </source>
</evidence>
<dbReference type="SMART" id="SM00346">
    <property type="entry name" value="HTH_ICLR"/>
    <property type="match status" value="1"/>
</dbReference>
<proteinExistence type="predicted"/>
<evidence type="ECO:0000259" key="5">
    <source>
        <dbReference type="PROSITE" id="PS51078"/>
    </source>
</evidence>
<feature type="region of interest" description="Disordered" evidence="4">
    <location>
        <begin position="1"/>
        <end position="25"/>
    </location>
</feature>
<dbReference type="InterPro" id="IPR036388">
    <property type="entry name" value="WH-like_DNA-bd_sf"/>
</dbReference>
<keyword evidence="7" id="KW-1185">Reference proteome</keyword>
<keyword evidence="2" id="KW-0238">DNA-binding</keyword>
<dbReference type="EMBL" id="JAUOTP010000004">
    <property type="protein sequence ID" value="MDO6414704.1"/>
    <property type="molecule type" value="Genomic_DNA"/>
</dbReference>
<reference evidence="6" key="1">
    <citation type="submission" date="2023-07" db="EMBL/GenBank/DDBJ databases">
        <authorList>
            <person name="Kim M."/>
        </authorList>
    </citation>
    <scope>NUCLEOTIDE SEQUENCE</scope>
    <source>
        <strain evidence="6">BIUV-7</strain>
    </source>
</reference>
<comment type="caution">
    <text evidence="6">The sequence shown here is derived from an EMBL/GenBank/DDBJ whole genome shotgun (WGS) entry which is preliminary data.</text>
</comment>
<dbReference type="Gene3D" id="1.10.10.10">
    <property type="entry name" value="Winged helix-like DNA-binding domain superfamily/Winged helix DNA-binding domain"/>
    <property type="match status" value="1"/>
</dbReference>
<name>A0ABT8YAG6_9SPHN</name>
<gene>
    <name evidence="6" type="ORF">Q4F19_09965</name>
</gene>
<dbReference type="PANTHER" id="PTHR30136">
    <property type="entry name" value="HELIX-TURN-HELIX TRANSCRIPTIONAL REGULATOR, ICLR FAMILY"/>
    <property type="match status" value="1"/>
</dbReference>
<feature type="compositionally biased region" description="Basic and acidic residues" evidence="4">
    <location>
        <begin position="1"/>
        <end position="11"/>
    </location>
</feature>
<dbReference type="InterPro" id="IPR050707">
    <property type="entry name" value="HTH_MetabolicPath_Reg"/>
</dbReference>
<dbReference type="Gene3D" id="3.30.450.40">
    <property type="match status" value="1"/>
</dbReference>
<dbReference type="RefSeq" id="WP_303542135.1">
    <property type="nucleotide sequence ID" value="NZ_JAUOTP010000004.1"/>
</dbReference>
<keyword evidence="3" id="KW-0804">Transcription</keyword>
<evidence type="ECO:0000256" key="1">
    <source>
        <dbReference type="ARBA" id="ARBA00023015"/>
    </source>
</evidence>
<evidence type="ECO:0000256" key="4">
    <source>
        <dbReference type="SAM" id="MobiDB-lite"/>
    </source>
</evidence>
<sequence>MTASDRREEHRKVRSGSRPRPPRTLDKGLDLLEQIVSTPMSLSELGQSFGMSRTTLRRFSQVLIVKRLVSLEASGTLRAGPRLLQWASAVDHQTDLLKIARRHLQELASITGHTAFLGRRDGAHSVHLLRCEGREAATVVAGPGTRRLLAETSLGRALLLDENGHNLKEALQLAFADHPTQDVEAAICASAEAGYVLSHGTAPDFIHGVASPIRDASGRIVAAISIASARTYLNAERMALLGPTLHQTAAKISYQLGYVRSGPVPGNEAGSASLAAMAVE</sequence>
<organism evidence="6 7">
    <name type="scientific">Sphingomonas natans</name>
    <dbReference type="NCBI Taxonomy" id="3063330"/>
    <lineage>
        <taxon>Bacteria</taxon>
        <taxon>Pseudomonadati</taxon>
        <taxon>Pseudomonadota</taxon>
        <taxon>Alphaproteobacteria</taxon>
        <taxon>Sphingomonadales</taxon>
        <taxon>Sphingomonadaceae</taxon>
        <taxon>Sphingomonas</taxon>
    </lineage>
</organism>
<protein>
    <submittedName>
        <fullName evidence="6">IclR family transcriptional regulator</fullName>
    </submittedName>
</protein>
<dbReference type="PROSITE" id="PS51078">
    <property type="entry name" value="ICLR_ED"/>
    <property type="match status" value="1"/>
</dbReference>